<accession>A0A975BVZ3</accession>
<gene>
    <name evidence="1" type="ORF">dnm_085870</name>
</gene>
<organism evidence="1 2">
    <name type="scientific">Desulfonema magnum</name>
    <dbReference type="NCBI Taxonomy" id="45655"/>
    <lineage>
        <taxon>Bacteria</taxon>
        <taxon>Pseudomonadati</taxon>
        <taxon>Thermodesulfobacteriota</taxon>
        <taxon>Desulfobacteria</taxon>
        <taxon>Desulfobacterales</taxon>
        <taxon>Desulfococcaceae</taxon>
        <taxon>Desulfonema</taxon>
    </lineage>
</organism>
<protein>
    <submittedName>
        <fullName evidence="1">Uncharacterized protein</fullName>
    </submittedName>
</protein>
<keyword evidence="2" id="KW-1185">Reference proteome</keyword>
<name>A0A975BVZ3_9BACT</name>
<evidence type="ECO:0000313" key="1">
    <source>
        <dbReference type="EMBL" id="QTA92507.1"/>
    </source>
</evidence>
<evidence type="ECO:0000313" key="2">
    <source>
        <dbReference type="Proteomes" id="UP000663722"/>
    </source>
</evidence>
<reference evidence="1" key="1">
    <citation type="journal article" date="2021" name="Microb. Physiol.">
        <title>Proteogenomic Insights into the Physiology of Marine, Sulfate-Reducing, Filamentous Desulfonema limicola and Desulfonema magnum.</title>
        <authorList>
            <person name="Schnaars V."/>
            <person name="Wohlbrand L."/>
            <person name="Scheve S."/>
            <person name="Hinrichs C."/>
            <person name="Reinhardt R."/>
            <person name="Rabus R."/>
        </authorList>
    </citation>
    <scope>NUCLEOTIDE SEQUENCE</scope>
    <source>
        <strain evidence="1">4be13</strain>
    </source>
</reference>
<proteinExistence type="predicted"/>
<dbReference type="EMBL" id="CP061800">
    <property type="protein sequence ID" value="QTA92507.1"/>
    <property type="molecule type" value="Genomic_DNA"/>
</dbReference>
<dbReference type="AlphaFoldDB" id="A0A975BVZ3"/>
<dbReference type="Proteomes" id="UP000663722">
    <property type="component" value="Chromosome"/>
</dbReference>
<sequence length="80" mass="9058">MIKFFCHAYESRNDRLFVRTRSKNLIIEYQQIEKFSDCRGTDTANGGETRLFPAGGAFCPGKKSRVSLPCRTQSGNSSIY</sequence>
<dbReference type="KEGG" id="dmm:dnm_085870"/>